<accession>L9JVC2</accession>
<keyword evidence="1" id="KW-0472">Membrane</keyword>
<feature type="domain" description="SEA" evidence="2">
    <location>
        <begin position="595"/>
        <end position="655"/>
    </location>
</feature>
<evidence type="ECO:0000313" key="4">
    <source>
        <dbReference type="Proteomes" id="UP000011518"/>
    </source>
</evidence>
<sequence>MSTSAPGSMTSGTTAEVPLLVPFTVNFTITNLHYMEDMAHLGSEIFNTTERTLQYLLKPLFQNSSVGFRYTGCRLTLLRAEKAGKGTEVDAVCTYQSDPTGFRINREWLYWQLSQQTRGITRLGFYTLDKNSLYVNGYNHRYWSSTTSNPVTSTYSPELSTSSIPSSPGTSPSLVPFTLNFTITNLHYTEDMGPPGSQIFNTTERILNRWLRPLFQNSSIGSLYAGCRLTLLRPEKNRTATGVDAVCTHHPDPMDVKLDREQLYWELSQLTHGITHLGSFTLDSDSLYVNGYTHRASTPTPSTTSPALVPFTLNFTITSLQYTKDMKIPGSSKFNKIEQTLQDLLEPLFKNTSIGVLYSSCRLTSLRPEKDESATGVDMTCTHHFEPMSTGLDREQVYWELSRETHGVTQLGFFSLDKNSLYVNGYNHQALTSTPSFAMTSSISPATSTSPLWISTAAGPFLVPFTLNFTIINLQYEEDMRHPGSWKFNSTERILQSLLRPLFKQTSVGPMYSGCRLILLRPKNNGAATAVDTVCTYRPDHTGIELDRERLYWELSRITNTITRLGPYTLDQDSLYVNGYTHQAAETTPSTTASPLVPFTLNFTITNLRFREDMRPPGSGKFNITEKVLQGLLGPLFKNTSVGPLYSGCRLTLLRERLYWELNQLTYSVSRLGPYTLDQDSLYVNATGPTGPPRVPFTLNFTITNLRFTEDMETPGSWKFNITEKFLQDLLSPLFKNTSVGALFSGCRLTLLRSEKDGTATGVDAVCTHRPDPTGHELDREQLYWELSQLTHSVTWLGPYTLDQDSLYVNGYTHKTSGTTPSTTASPLVPFTLNFTITNLRFKEDMQPPGSWKFNITEKVLQGLLGPLFKNTSVGPLYSGCRLTVLRPEKDGAATGVNAVCTYRPDPMGRELDREWLYWELSQLTHSVSRLGPYTLDQDSLYVNGYTHRTSETTPSTTGSPLVPFTLNFTITNLHFTEDMQPLGSWKFNITEKFLQGLLEPLFQNTSVGPLYSGCRLTMLRVQELSAIAMVLRETVPPMSTSSLIQHGQSSPYPAAATRPPLVLFTLNFTITNLRFTEDMESPGSGKFNITEKFLQGLLRPLFKNSSIGSLYNGCRLTSLRPKKNGAATGVDAVCTHHPDPTGHELDREWLYWELSQLTHGITLLGPYTLDQDSLYVNGYTHPASSTIPSTTGPTLVPFTLNFTITNMLYTEDMGHPGSLKFNSTERALQRRLGPLLNKTSIGPFYTGCRLASLRQEKDGAATRVDLICTIHPDPTGREMDRELLYWELNHDTYGITRLGPFLLDRDSLYVNGYTYGSAASNATTGDVSKEPFTLNFTINNLRYSTDMGHRGSLKFNITDTVMQHLLSPLFQRSSLGARYAGCRVTALRSVKNGAQTRVDILCTFQQPPHAPGLPAKRVFHELSRQTHGITRLGPYSLDKDSLYLNAVGHNLKTFTLNFTISNLQYSPDMGNDSVMFNSTERVLQHLLGPLFQKSILGPFYSGCRLTSLRPEKDRTATGVDAICIYHPDPMGSGLDRERLYWELSQLTHGVTQLDFYTLERDSLFVDGYAPRNLSTQSEYQINFHIINWNLSSPDPTSSEYIALLRDIQDKVTTLYIGSQLQDVFRFCVVTNLTLDSMLVTVKTLFSSYLDPNLVKQVFLDKTLIASSHWLGSTYQLADVHVTEVEPPVHPSTEKPIGSPSSQHFQLNFTITNLPYSQDTAQPSTIKYQRNKRSVENAKLDRVAIYEEFLQMTQNGTHLQKFTLNRNSVLVDDLPFWAIILICLAGLLVLIICLICCFLVTTCLRKKEGDYEVQRHRLGYYLPHLDLRKLE</sequence>
<feature type="domain" description="SEA" evidence="2">
    <location>
        <begin position="19"/>
        <end position="140"/>
    </location>
</feature>
<feature type="domain" description="SEA" evidence="2">
    <location>
        <begin position="1576"/>
        <end position="1687"/>
    </location>
</feature>
<dbReference type="SUPFAM" id="SSF82671">
    <property type="entry name" value="SEA domain"/>
    <property type="match status" value="14"/>
</dbReference>
<dbReference type="InterPro" id="IPR028850">
    <property type="entry name" value="MUC16"/>
</dbReference>
<dbReference type="Proteomes" id="UP000011518">
    <property type="component" value="Unassembled WGS sequence"/>
</dbReference>
<reference evidence="4" key="2">
    <citation type="journal article" date="2013" name="Nat. Commun.">
        <title>Genome of the Chinese tree shrew.</title>
        <authorList>
            <person name="Fan Y."/>
            <person name="Huang Z.Y."/>
            <person name="Cao C.C."/>
            <person name="Chen C.S."/>
            <person name="Chen Y.X."/>
            <person name="Fan D.D."/>
            <person name="He J."/>
            <person name="Hou H.L."/>
            <person name="Hu L."/>
            <person name="Hu X.T."/>
            <person name="Jiang X.T."/>
            <person name="Lai R."/>
            <person name="Lang Y.S."/>
            <person name="Liang B."/>
            <person name="Liao S.G."/>
            <person name="Mu D."/>
            <person name="Ma Y.Y."/>
            <person name="Niu Y.Y."/>
            <person name="Sun X.Q."/>
            <person name="Xia J.Q."/>
            <person name="Xiao J."/>
            <person name="Xiong Z.Q."/>
            <person name="Xu L."/>
            <person name="Yang L."/>
            <person name="Zhang Y."/>
            <person name="Zhao W."/>
            <person name="Zhao X.D."/>
            <person name="Zheng Y.T."/>
            <person name="Zhou J.M."/>
            <person name="Zhu Y.B."/>
            <person name="Zhang G.J."/>
            <person name="Wang J."/>
            <person name="Yao Y.G."/>
        </authorList>
    </citation>
    <scope>NUCLEOTIDE SEQUENCE [LARGE SCALE GENOMIC DNA]</scope>
</reference>
<protein>
    <submittedName>
        <fullName evidence="3">Mucin-16</fullName>
    </submittedName>
</protein>
<dbReference type="PANTHER" id="PTHR14672:SF1">
    <property type="entry name" value="MUCIN-16"/>
    <property type="match status" value="1"/>
</dbReference>
<feature type="domain" description="SEA" evidence="2">
    <location>
        <begin position="1061"/>
        <end position="1182"/>
    </location>
</feature>
<dbReference type="STRING" id="246437.L9JVC2"/>
<feature type="transmembrane region" description="Helical" evidence="1">
    <location>
        <begin position="1776"/>
        <end position="1800"/>
    </location>
</feature>
<feature type="domain" description="SEA" evidence="2">
    <location>
        <begin position="1329"/>
        <end position="1450"/>
    </location>
</feature>
<dbReference type="EMBL" id="KB320941">
    <property type="protein sequence ID" value="ELW54144.1"/>
    <property type="molecule type" value="Genomic_DNA"/>
</dbReference>
<feature type="domain" description="SEA" evidence="2">
    <location>
        <begin position="693"/>
        <end position="814"/>
    </location>
</feature>
<organism evidence="3 4">
    <name type="scientific">Tupaia chinensis</name>
    <name type="common">Chinese tree shrew</name>
    <name type="synonym">Tupaia belangeri chinensis</name>
    <dbReference type="NCBI Taxonomy" id="246437"/>
    <lineage>
        <taxon>Eukaryota</taxon>
        <taxon>Metazoa</taxon>
        <taxon>Chordata</taxon>
        <taxon>Craniata</taxon>
        <taxon>Vertebrata</taxon>
        <taxon>Euteleostomi</taxon>
        <taxon>Mammalia</taxon>
        <taxon>Eutheria</taxon>
        <taxon>Euarchontoglires</taxon>
        <taxon>Scandentia</taxon>
        <taxon>Tupaiidae</taxon>
        <taxon>Tupaia</taxon>
    </lineage>
</organism>
<keyword evidence="1" id="KW-0812">Transmembrane</keyword>
<proteinExistence type="predicted"/>
<dbReference type="Gene3D" id="3.30.70.960">
    <property type="entry name" value="SEA domain"/>
    <property type="match status" value="16"/>
</dbReference>
<gene>
    <name evidence="3" type="ORF">TREES_T100001900</name>
</gene>
<dbReference type="PANTHER" id="PTHR14672">
    <property type="entry name" value="MUCIN-16"/>
    <property type="match status" value="1"/>
</dbReference>
<dbReference type="FunFam" id="3.30.70.960:FF:000012">
    <property type="entry name" value="MUC16 isoform 1"/>
    <property type="match status" value="1"/>
</dbReference>
<keyword evidence="1" id="KW-1133">Transmembrane helix</keyword>
<reference evidence="4" key="1">
    <citation type="submission" date="2012-07" db="EMBL/GenBank/DDBJ databases">
        <title>Genome of the Chinese tree shrew, a rising model animal genetically related to primates.</title>
        <authorList>
            <person name="Zhang G."/>
            <person name="Fan Y."/>
            <person name="Yao Y."/>
            <person name="Huang Z."/>
        </authorList>
    </citation>
    <scope>NUCLEOTIDE SEQUENCE [LARGE SCALE GENOMIC DNA]</scope>
</reference>
<evidence type="ECO:0000256" key="1">
    <source>
        <dbReference type="SAM" id="Phobius"/>
    </source>
</evidence>
<dbReference type="InParanoid" id="L9JVC2"/>
<feature type="domain" description="SEA" evidence="2">
    <location>
        <begin position="173"/>
        <end position="294"/>
    </location>
</feature>
<feature type="domain" description="SEA" evidence="2">
    <location>
        <begin position="1451"/>
        <end position="1571"/>
    </location>
</feature>
<dbReference type="InterPro" id="IPR000082">
    <property type="entry name" value="SEA_dom"/>
</dbReference>
<keyword evidence="4" id="KW-1185">Reference proteome</keyword>
<evidence type="ECO:0000259" key="2">
    <source>
        <dbReference type="PROSITE" id="PS50024"/>
    </source>
</evidence>
<dbReference type="FunFam" id="3.30.70.960:FF:000003">
    <property type="entry name" value="MUC16 isoform 1"/>
    <property type="match status" value="10"/>
</dbReference>
<feature type="domain" description="SEA" evidence="2">
    <location>
        <begin position="461"/>
        <end position="582"/>
    </location>
</feature>
<feature type="domain" description="SEA" evidence="2">
    <location>
        <begin position="961"/>
        <end position="1021"/>
    </location>
</feature>
<name>L9JVC2_TUPCH</name>
<dbReference type="PROSITE" id="PS50024">
    <property type="entry name" value="SEA"/>
    <property type="match status" value="13"/>
</dbReference>
<feature type="domain" description="SEA" evidence="2">
    <location>
        <begin position="827"/>
        <end position="948"/>
    </location>
</feature>
<feature type="domain" description="SEA" evidence="2">
    <location>
        <begin position="307"/>
        <end position="428"/>
    </location>
</feature>
<evidence type="ECO:0000313" key="3">
    <source>
        <dbReference type="EMBL" id="ELW54144.1"/>
    </source>
</evidence>
<dbReference type="InterPro" id="IPR036364">
    <property type="entry name" value="SEA_dom_sf"/>
</dbReference>
<dbReference type="Pfam" id="PF01390">
    <property type="entry name" value="SEA"/>
    <property type="match status" value="14"/>
</dbReference>
<feature type="domain" description="SEA" evidence="2">
    <location>
        <begin position="1195"/>
        <end position="1316"/>
    </location>
</feature>